<proteinExistence type="predicted"/>
<keyword evidence="2" id="KW-1185">Reference proteome</keyword>
<accession>A0A8J2FT45</accession>
<name>A0A8J2FT45_9BACT</name>
<protein>
    <submittedName>
        <fullName evidence="1">Uncharacterized protein</fullName>
    </submittedName>
</protein>
<gene>
    <name evidence="1" type="ORF">MPNT_50111</name>
</gene>
<comment type="caution">
    <text evidence="1">The sequence shown here is derived from an EMBL/GenBank/DDBJ whole genome shotgun (WGS) entry which is preliminary data.</text>
</comment>
<evidence type="ECO:0000313" key="2">
    <source>
        <dbReference type="Proteomes" id="UP000663859"/>
    </source>
</evidence>
<sequence length="64" mass="7084">MLRANVLHEKKWGLAILRTKLDALLAKKESPSGCASLSVRAASFRKKFSLEKNGYANHGDGKRD</sequence>
<reference evidence="1" key="1">
    <citation type="submission" date="2021-02" db="EMBL/GenBank/DDBJ databases">
        <authorList>
            <person name="Cremers G."/>
            <person name="Picone N."/>
        </authorList>
    </citation>
    <scope>NUCLEOTIDE SEQUENCE</scope>
    <source>
        <strain evidence="1">PQ17</strain>
    </source>
</reference>
<dbReference type="AlphaFoldDB" id="A0A8J2FT45"/>
<dbReference type="EMBL" id="CAJNOB010000045">
    <property type="protein sequence ID" value="CAF0702547.1"/>
    <property type="molecule type" value="Genomic_DNA"/>
</dbReference>
<dbReference type="Proteomes" id="UP000663859">
    <property type="component" value="Unassembled WGS sequence"/>
</dbReference>
<organism evidence="1 2">
    <name type="scientific">Candidatus Methylacidithermus pantelleriae</name>
    <dbReference type="NCBI Taxonomy" id="2744239"/>
    <lineage>
        <taxon>Bacteria</taxon>
        <taxon>Pseudomonadati</taxon>
        <taxon>Verrucomicrobiota</taxon>
        <taxon>Methylacidiphilae</taxon>
        <taxon>Methylacidiphilales</taxon>
        <taxon>Methylacidiphilaceae</taxon>
        <taxon>Candidatus Methylacidithermus</taxon>
    </lineage>
</organism>
<evidence type="ECO:0000313" key="1">
    <source>
        <dbReference type="EMBL" id="CAF0702547.1"/>
    </source>
</evidence>